<evidence type="ECO:0000256" key="2">
    <source>
        <dbReference type="ARBA" id="ARBA00037999"/>
    </source>
</evidence>
<dbReference type="SUPFAM" id="SSF53383">
    <property type="entry name" value="PLP-dependent transferases"/>
    <property type="match status" value="1"/>
</dbReference>
<dbReference type="PANTHER" id="PTHR30244:SF9">
    <property type="entry name" value="PROTEIN RV3402C"/>
    <property type="match status" value="1"/>
</dbReference>
<dbReference type="PANTHER" id="PTHR30244">
    <property type="entry name" value="TRANSAMINASE"/>
    <property type="match status" value="1"/>
</dbReference>
<accession>A0A1Q4VG37</accession>
<keyword evidence="6" id="KW-0808">Transferase</keyword>
<reference evidence="6 7" key="1">
    <citation type="submission" date="2015-06" db="EMBL/GenBank/DDBJ databases">
        <title>Cloning and characterization of the uncialamcin biosynthetic gene cluster.</title>
        <authorList>
            <person name="Yan X."/>
            <person name="Huang T."/>
            <person name="Ge H."/>
            <person name="Shen B."/>
        </authorList>
    </citation>
    <scope>NUCLEOTIDE SEQUENCE [LARGE SCALE GENOMIC DNA]</scope>
    <source>
        <strain evidence="6 7">DCA2648</strain>
    </source>
</reference>
<dbReference type="Gene3D" id="3.40.640.10">
    <property type="entry name" value="Type I PLP-dependent aspartate aminotransferase-like (Major domain)"/>
    <property type="match status" value="1"/>
</dbReference>
<comment type="caution">
    <text evidence="6">The sequence shown here is derived from an EMBL/GenBank/DDBJ whole genome shotgun (WGS) entry which is preliminary data.</text>
</comment>
<dbReference type="CDD" id="cd00616">
    <property type="entry name" value="AHBA_syn"/>
    <property type="match status" value="1"/>
</dbReference>
<dbReference type="InterPro" id="IPR000653">
    <property type="entry name" value="DegT/StrS_aminotransferase"/>
</dbReference>
<dbReference type="GO" id="GO:0008483">
    <property type="term" value="F:transaminase activity"/>
    <property type="evidence" value="ECO:0007669"/>
    <property type="project" value="UniProtKB-KW"/>
</dbReference>
<dbReference type="GO" id="GO:0000271">
    <property type="term" value="P:polysaccharide biosynthetic process"/>
    <property type="evidence" value="ECO:0007669"/>
    <property type="project" value="TreeGrafter"/>
</dbReference>
<dbReference type="Pfam" id="PF01041">
    <property type="entry name" value="DegT_DnrJ_EryC1"/>
    <property type="match status" value="1"/>
</dbReference>
<keyword evidence="6" id="KW-0032">Aminotransferase</keyword>
<keyword evidence="1 4" id="KW-0663">Pyridoxal phosphate</keyword>
<evidence type="ECO:0000256" key="4">
    <source>
        <dbReference type="PIRSR" id="PIRSR000390-2"/>
    </source>
</evidence>
<organism evidence="6 7">
    <name type="scientific">Streptomyces uncialis</name>
    <dbReference type="NCBI Taxonomy" id="1048205"/>
    <lineage>
        <taxon>Bacteria</taxon>
        <taxon>Bacillati</taxon>
        <taxon>Actinomycetota</taxon>
        <taxon>Actinomycetes</taxon>
        <taxon>Kitasatosporales</taxon>
        <taxon>Streptomycetaceae</taxon>
        <taxon>Streptomyces</taxon>
    </lineage>
</organism>
<dbReference type="STRING" id="1048205.AB852_06040"/>
<feature type="modified residue" description="N6-(pyridoxal phosphate)lysine" evidence="4">
    <location>
        <position position="200"/>
    </location>
</feature>
<keyword evidence="7" id="KW-1185">Reference proteome</keyword>
<dbReference type="PIRSF" id="PIRSF000390">
    <property type="entry name" value="PLP_StrS"/>
    <property type="match status" value="1"/>
</dbReference>
<evidence type="ECO:0000313" key="6">
    <source>
        <dbReference type="EMBL" id="OKH96772.1"/>
    </source>
</evidence>
<dbReference type="Proteomes" id="UP000186455">
    <property type="component" value="Unassembled WGS sequence"/>
</dbReference>
<dbReference type="Gene3D" id="3.90.1150.10">
    <property type="entry name" value="Aspartate Aminotransferase, domain 1"/>
    <property type="match status" value="1"/>
</dbReference>
<dbReference type="InterPro" id="IPR015424">
    <property type="entry name" value="PyrdxlP-dep_Trfase"/>
</dbReference>
<evidence type="ECO:0000313" key="7">
    <source>
        <dbReference type="Proteomes" id="UP000186455"/>
    </source>
</evidence>
<comment type="similarity">
    <text evidence="2 5">Belongs to the DegT/DnrJ/EryC1 family.</text>
</comment>
<name>A0A1Q4VG37_9ACTN</name>
<gene>
    <name evidence="6" type="ORF">AB852_06040</name>
</gene>
<dbReference type="AlphaFoldDB" id="A0A1Q4VG37"/>
<dbReference type="RefSeq" id="WP_073785517.1">
    <property type="nucleotide sequence ID" value="NZ_LFBV01000001.1"/>
</dbReference>
<evidence type="ECO:0000256" key="1">
    <source>
        <dbReference type="ARBA" id="ARBA00022898"/>
    </source>
</evidence>
<evidence type="ECO:0000256" key="3">
    <source>
        <dbReference type="PIRSR" id="PIRSR000390-1"/>
    </source>
</evidence>
<dbReference type="InterPro" id="IPR015421">
    <property type="entry name" value="PyrdxlP-dep_Trfase_major"/>
</dbReference>
<sequence length="406" mass="43745">MKQKFDDLALFGGPAEFPQPLCVGRPTVGDRSRFLERLNGALDEQWLTNGGPLVREFEERVAEVAGTRNAVATCNATMALQLLYMATELTGEVIMSPMTYVATAHAARILGLTPVFCDIDPATGCLDPRAAEAAVTSRTSAIVPVHLWGRPSAIDELEKVADRHGLRLLFDAAHALGCTYQGRPIGGFGGAEVFSFHATKVVNSFEGGAVVTDDDDLAGRLRSLRSFGFGPDGNSQRTGTNAKMSEAAAAMGLTSLEAFGETVLHNRANLAHYASELAGLDGVQVVTYDEDQSPNCQYVVVKVDENVTGIHRDLLMRVLAEENIVTQRYFSPACHQVEPYRTERPVELPHTERLAGQVLALPTGPTVTAADIRRVCAVVRCAVGQGPVVTDRFRQGADRAPVRATR</sequence>
<protein>
    <submittedName>
        <fullName evidence="6">dTDP-4-dehydro-6-deoxyglucose aminotransferase</fullName>
    </submittedName>
</protein>
<evidence type="ECO:0000256" key="5">
    <source>
        <dbReference type="RuleBase" id="RU004508"/>
    </source>
</evidence>
<dbReference type="InterPro" id="IPR015422">
    <property type="entry name" value="PyrdxlP-dep_Trfase_small"/>
</dbReference>
<proteinExistence type="inferred from homology"/>
<dbReference type="GO" id="GO:0030170">
    <property type="term" value="F:pyridoxal phosphate binding"/>
    <property type="evidence" value="ECO:0007669"/>
    <property type="project" value="TreeGrafter"/>
</dbReference>
<dbReference type="EMBL" id="LFBV01000001">
    <property type="protein sequence ID" value="OKH96772.1"/>
    <property type="molecule type" value="Genomic_DNA"/>
</dbReference>
<feature type="active site" description="Proton acceptor" evidence="3">
    <location>
        <position position="200"/>
    </location>
</feature>